<dbReference type="EMBL" id="JARKIK010000080">
    <property type="protein sequence ID" value="KAK8726127.1"/>
    <property type="molecule type" value="Genomic_DNA"/>
</dbReference>
<keyword evidence="1" id="KW-1133">Transmembrane helix</keyword>
<sequence length="131" mass="15764">TFTFIFSCLAIIYFICEQKRVALEWKILNMKVTDKLHEENLQIIITMTLMTLLFCISVLPLSINICFNIIDYTFHWDHLFTYLSWWLFLAGGAWNPWIYNMRSSQFRKSIKTKFKTVNAKLKSIHNKKYEH</sequence>
<feature type="transmembrane region" description="Helical" evidence="1">
    <location>
        <begin position="43"/>
        <end position="70"/>
    </location>
</feature>
<evidence type="ECO:0008006" key="4">
    <source>
        <dbReference type="Google" id="ProtNLM"/>
    </source>
</evidence>
<dbReference type="AlphaFoldDB" id="A0AAW0W8S1"/>
<feature type="transmembrane region" description="Helical" evidence="1">
    <location>
        <begin position="82"/>
        <end position="99"/>
    </location>
</feature>
<dbReference type="Gene3D" id="1.20.1070.10">
    <property type="entry name" value="Rhodopsin 7-helix transmembrane proteins"/>
    <property type="match status" value="1"/>
</dbReference>
<dbReference type="CDD" id="cd00637">
    <property type="entry name" value="7tm_classA_rhodopsin-like"/>
    <property type="match status" value="1"/>
</dbReference>
<keyword evidence="3" id="KW-1185">Reference proteome</keyword>
<dbReference type="Proteomes" id="UP001445076">
    <property type="component" value="Unassembled WGS sequence"/>
</dbReference>
<evidence type="ECO:0000313" key="2">
    <source>
        <dbReference type="EMBL" id="KAK8726127.1"/>
    </source>
</evidence>
<evidence type="ECO:0000313" key="3">
    <source>
        <dbReference type="Proteomes" id="UP001445076"/>
    </source>
</evidence>
<feature type="non-terminal residue" evidence="2">
    <location>
        <position position="1"/>
    </location>
</feature>
<protein>
    <recommendedName>
        <fullName evidence="4">G-protein coupled receptors family 1 profile domain-containing protein</fullName>
    </recommendedName>
</protein>
<reference evidence="2 3" key="1">
    <citation type="journal article" date="2024" name="BMC Genomics">
        <title>Genome assembly of redclaw crayfish (Cherax quadricarinatus) provides insights into its immune adaptation and hypoxia tolerance.</title>
        <authorList>
            <person name="Liu Z."/>
            <person name="Zheng J."/>
            <person name="Li H."/>
            <person name="Fang K."/>
            <person name="Wang S."/>
            <person name="He J."/>
            <person name="Zhou D."/>
            <person name="Weng S."/>
            <person name="Chi M."/>
            <person name="Gu Z."/>
            <person name="He J."/>
            <person name="Li F."/>
            <person name="Wang M."/>
        </authorList>
    </citation>
    <scope>NUCLEOTIDE SEQUENCE [LARGE SCALE GENOMIC DNA]</scope>
    <source>
        <strain evidence="2">ZL_2023a</strain>
    </source>
</reference>
<comment type="caution">
    <text evidence="2">The sequence shown here is derived from an EMBL/GenBank/DDBJ whole genome shotgun (WGS) entry which is preliminary data.</text>
</comment>
<organism evidence="2 3">
    <name type="scientific">Cherax quadricarinatus</name>
    <name type="common">Australian red claw crayfish</name>
    <dbReference type="NCBI Taxonomy" id="27406"/>
    <lineage>
        <taxon>Eukaryota</taxon>
        <taxon>Metazoa</taxon>
        <taxon>Ecdysozoa</taxon>
        <taxon>Arthropoda</taxon>
        <taxon>Crustacea</taxon>
        <taxon>Multicrustacea</taxon>
        <taxon>Malacostraca</taxon>
        <taxon>Eumalacostraca</taxon>
        <taxon>Eucarida</taxon>
        <taxon>Decapoda</taxon>
        <taxon>Pleocyemata</taxon>
        <taxon>Astacidea</taxon>
        <taxon>Parastacoidea</taxon>
        <taxon>Parastacidae</taxon>
        <taxon>Cherax</taxon>
    </lineage>
</organism>
<dbReference type="SUPFAM" id="SSF81321">
    <property type="entry name" value="Family A G protein-coupled receptor-like"/>
    <property type="match status" value="1"/>
</dbReference>
<proteinExistence type="predicted"/>
<evidence type="ECO:0000256" key="1">
    <source>
        <dbReference type="SAM" id="Phobius"/>
    </source>
</evidence>
<gene>
    <name evidence="2" type="ORF">OTU49_010383</name>
</gene>
<keyword evidence="1" id="KW-0472">Membrane</keyword>
<name>A0AAW0W8S1_CHEQU</name>
<keyword evidence="1" id="KW-0812">Transmembrane</keyword>
<accession>A0AAW0W8S1</accession>